<protein>
    <recommendedName>
        <fullName evidence="1">Ppx/GppA phosphatase N-terminal domain-containing protein</fullName>
    </recommendedName>
</protein>
<evidence type="ECO:0000313" key="3">
    <source>
        <dbReference type="Proteomes" id="UP000528608"/>
    </source>
</evidence>
<dbReference type="InterPro" id="IPR003695">
    <property type="entry name" value="Ppx_GppA_N"/>
</dbReference>
<dbReference type="Gene3D" id="3.30.420.40">
    <property type="match status" value="1"/>
</dbReference>
<dbReference type="RefSeq" id="WP_211304076.1">
    <property type="nucleotide sequence ID" value="NZ_JACHJF010000020.1"/>
</dbReference>
<dbReference type="Gene3D" id="3.30.420.150">
    <property type="entry name" value="Exopolyphosphatase. Domain 2"/>
    <property type="match status" value="1"/>
</dbReference>
<evidence type="ECO:0000259" key="1">
    <source>
        <dbReference type="Pfam" id="PF02541"/>
    </source>
</evidence>
<reference evidence="2 3" key="1">
    <citation type="submission" date="2020-08" db="EMBL/GenBank/DDBJ databases">
        <title>Genomic Encyclopedia of Type Strains, Phase III (KMG-III): the genomes of soil and plant-associated and newly described type strains.</title>
        <authorList>
            <person name="Whitman W."/>
        </authorList>
    </citation>
    <scope>NUCLEOTIDE SEQUENCE [LARGE SCALE GENOMIC DNA]</scope>
    <source>
        <strain evidence="2 3">CECT 3259</strain>
    </source>
</reference>
<dbReference type="SUPFAM" id="SSF53067">
    <property type="entry name" value="Actin-like ATPase domain"/>
    <property type="match status" value="2"/>
</dbReference>
<name>A0A7W8F5U0_STREU</name>
<organism evidence="2 3">
    <name type="scientific">Streptomyces eurocidicus</name>
    <name type="common">Streptoverticillium eurocidicus</name>
    <dbReference type="NCBI Taxonomy" id="66423"/>
    <lineage>
        <taxon>Bacteria</taxon>
        <taxon>Bacillati</taxon>
        <taxon>Actinomycetota</taxon>
        <taxon>Actinomycetes</taxon>
        <taxon>Kitasatosporales</taxon>
        <taxon>Streptomycetaceae</taxon>
        <taxon>Streptomyces</taxon>
    </lineage>
</organism>
<dbReference type="EMBL" id="JACHJF010000020">
    <property type="protein sequence ID" value="MBB5121711.1"/>
    <property type="molecule type" value="Genomic_DNA"/>
</dbReference>
<accession>A0A7W8F5U0</accession>
<dbReference type="PANTHER" id="PTHR30005:SF13">
    <property type="entry name" value="EXOPOLYPHOSPHATASE 2"/>
    <property type="match status" value="1"/>
</dbReference>
<dbReference type="InterPro" id="IPR050273">
    <property type="entry name" value="GppA/Ppx_hydrolase"/>
</dbReference>
<sequence>MPHAYYCAKCKNEQTDPRDAERLADILGLPLWLPKDKADSFGFPDGALACQRAIDEADCVICQPPIGRDCAWELGYAAGTGKKIYVIGPLPEDDWMTKIDIHYVDPAALAPRSRRPRADGGPVGVPAFAEQDRMQDRIWDRIGGGAASLRRPGPPSHASTRVAAIDCGTNSLRLIVADLPSAERGPAARMVEVVERFDIIRLGQDVGRTGRLARKAVDRARAVLADYAALITAFDVERVRMCATWVSRGSADGEEFLALVRDTLGLTSEVLSGGQEAHLAFEGVIRGLAGGIEAPYLMADIGGGSTQFALGTSDVEHAVSADLGCVRITEHHLRTDPPTPQQIAAAEEAIGAELDKALEALPGTRDAALIGVSEAVTTVAAIAWAGAFSPAGHRPGCLTYHEVDRVVTELLATTAAQRSRIPGMHPDMVDVIVASALVVRATMKHTGKETMVVSRHGLLHGIAWSLGDRPPHTASPSAAAIDNGKVRS</sequence>
<dbReference type="Proteomes" id="UP000528608">
    <property type="component" value="Unassembled WGS sequence"/>
</dbReference>
<proteinExistence type="predicted"/>
<gene>
    <name evidence="2" type="ORF">FHS36_005180</name>
</gene>
<dbReference type="AlphaFoldDB" id="A0A7W8F5U0"/>
<dbReference type="CDD" id="cd24054">
    <property type="entry name" value="ASKHA_NBD_AaPPX-GppA_MtPPX2-like"/>
    <property type="match status" value="1"/>
</dbReference>
<evidence type="ECO:0000313" key="2">
    <source>
        <dbReference type="EMBL" id="MBB5121711.1"/>
    </source>
</evidence>
<comment type="caution">
    <text evidence="2">The sequence shown here is derived from an EMBL/GenBank/DDBJ whole genome shotgun (WGS) entry which is preliminary data.</text>
</comment>
<feature type="domain" description="Ppx/GppA phosphatase N-terminal" evidence="1">
    <location>
        <begin position="190"/>
        <end position="465"/>
    </location>
</feature>
<dbReference type="Pfam" id="PF02541">
    <property type="entry name" value="Ppx-GppA"/>
    <property type="match status" value="1"/>
</dbReference>
<dbReference type="InterPro" id="IPR043129">
    <property type="entry name" value="ATPase_NBD"/>
</dbReference>
<dbReference type="GO" id="GO:0016462">
    <property type="term" value="F:pyrophosphatase activity"/>
    <property type="evidence" value="ECO:0007669"/>
    <property type="project" value="TreeGrafter"/>
</dbReference>
<dbReference type="PANTHER" id="PTHR30005">
    <property type="entry name" value="EXOPOLYPHOSPHATASE"/>
    <property type="match status" value="1"/>
</dbReference>